<reference evidence="1 2" key="1">
    <citation type="submission" date="2019-05" db="EMBL/GenBank/DDBJ databases">
        <title>Another draft genome of Portunus trituberculatus and its Hox gene families provides insights of decapod evolution.</title>
        <authorList>
            <person name="Jeong J.-H."/>
            <person name="Song I."/>
            <person name="Kim S."/>
            <person name="Choi T."/>
            <person name="Kim D."/>
            <person name="Ryu S."/>
            <person name="Kim W."/>
        </authorList>
    </citation>
    <scope>NUCLEOTIDE SEQUENCE [LARGE SCALE GENOMIC DNA]</scope>
    <source>
        <tissue evidence="1">Muscle</tissue>
    </source>
</reference>
<evidence type="ECO:0000313" key="2">
    <source>
        <dbReference type="Proteomes" id="UP000324222"/>
    </source>
</evidence>
<accession>A0A5B7J3X5</accession>
<comment type="caution">
    <text evidence="1">The sequence shown here is derived from an EMBL/GenBank/DDBJ whole genome shotgun (WGS) entry which is preliminary data.</text>
</comment>
<sequence>MRTTRFLKDKSRGSEEIGGDVIRVSATRPQAIRCLHSQRHKDFAPEVRLYLEHIGPKLSLYSCWPVVKGACESASNEIMRDQVFCIVFSPLFSSLP</sequence>
<dbReference type="EMBL" id="VSRR010077437">
    <property type="protein sequence ID" value="MPC88317.1"/>
    <property type="molecule type" value="Genomic_DNA"/>
</dbReference>
<evidence type="ECO:0000313" key="1">
    <source>
        <dbReference type="EMBL" id="MPC88317.1"/>
    </source>
</evidence>
<name>A0A5B7J3X5_PORTR</name>
<organism evidence="1 2">
    <name type="scientific">Portunus trituberculatus</name>
    <name type="common">Swimming crab</name>
    <name type="synonym">Neptunus trituberculatus</name>
    <dbReference type="NCBI Taxonomy" id="210409"/>
    <lineage>
        <taxon>Eukaryota</taxon>
        <taxon>Metazoa</taxon>
        <taxon>Ecdysozoa</taxon>
        <taxon>Arthropoda</taxon>
        <taxon>Crustacea</taxon>
        <taxon>Multicrustacea</taxon>
        <taxon>Malacostraca</taxon>
        <taxon>Eumalacostraca</taxon>
        <taxon>Eucarida</taxon>
        <taxon>Decapoda</taxon>
        <taxon>Pleocyemata</taxon>
        <taxon>Brachyura</taxon>
        <taxon>Eubrachyura</taxon>
        <taxon>Portunoidea</taxon>
        <taxon>Portunidae</taxon>
        <taxon>Portuninae</taxon>
        <taxon>Portunus</taxon>
    </lineage>
</organism>
<protein>
    <submittedName>
        <fullName evidence="1">Uncharacterized protein</fullName>
    </submittedName>
</protein>
<dbReference type="Proteomes" id="UP000324222">
    <property type="component" value="Unassembled WGS sequence"/>
</dbReference>
<proteinExistence type="predicted"/>
<gene>
    <name evidence="1" type="ORF">E2C01_083218</name>
</gene>
<keyword evidence="2" id="KW-1185">Reference proteome</keyword>
<dbReference type="AlphaFoldDB" id="A0A5B7J3X5"/>